<evidence type="ECO:0000313" key="3">
    <source>
        <dbReference type="Proteomes" id="UP001141806"/>
    </source>
</evidence>
<keyword evidence="1" id="KW-1133">Transmembrane helix</keyword>
<dbReference type="EMBL" id="JAMYWD010000009">
    <property type="protein sequence ID" value="KAJ4960071.1"/>
    <property type="molecule type" value="Genomic_DNA"/>
</dbReference>
<accession>A0A9Q0H7I6</accession>
<feature type="transmembrane region" description="Helical" evidence="1">
    <location>
        <begin position="55"/>
        <end position="82"/>
    </location>
</feature>
<protein>
    <submittedName>
        <fullName evidence="2">Uncharacterized protein</fullName>
    </submittedName>
</protein>
<evidence type="ECO:0000256" key="1">
    <source>
        <dbReference type="SAM" id="Phobius"/>
    </source>
</evidence>
<dbReference type="AlphaFoldDB" id="A0A9Q0H7I6"/>
<name>A0A9Q0H7I6_9MAGN</name>
<keyword evidence="1" id="KW-0472">Membrane</keyword>
<sequence>MLFANSALHWFANCEFRPNTTPSFIVSFDLHDEEYGELPLPGFDFVKNNENHMKLGVLGGQICVLAMFHLILCSLIHTDLIIQQFFLLYPPQKLHFLHFFFHVLEFHALIKQAEASKASKCHHKDKKKSLNVVNSSFFTLATSKIRCFRKKEAAEAYSFKHTLKVNPWTSEQ</sequence>
<gene>
    <name evidence="2" type="ORF">NE237_019981</name>
</gene>
<keyword evidence="3" id="KW-1185">Reference proteome</keyword>
<reference evidence="2" key="1">
    <citation type="journal article" date="2023" name="Plant J.">
        <title>The genome of the king protea, Protea cynaroides.</title>
        <authorList>
            <person name="Chang J."/>
            <person name="Duong T.A."/>
            <person name="Schoeman C."/>
            <person name="Ma X."/>
            <person name="Roodt D."/>
            <person name="Barker N."/>
            <person name="Li Z."/>
            <person name="Van de Peer Y."/>
            <person name="Mizrachi E."/>
        </authorList>
    </citation>
    <scope>NUCLEOTIDE SEQUENCE</scope>
    <source>
        <tissue evidence="2">Young leaves</tissue>
    </source>
</reference>
<proteinExistence type="predicted"/>
<evidence type="ECO:0000313" key="2">
    <source>
        <dbReference type="EMBL" id="KAJ4960071.1"/>
    </source>
</evidence>
<dbReference type="Proteomes" id="UP001141806">
    <property type="component" value="Unassembled WGS sequence"/>
</dbReference>
<dbReference type="OrthoDB" id="591557at2759"/>
<comment type="caution">
    <text evidence="2">The sequence shown here is derived from an EMBL/GenBank/DDBJ whole genome shotgun (WGS) entry which is preliminary data.</text>
</comment>
<keyword evidence="1" id="KW-0812">Transmembrane</keyword>
<organism evidence="2 3">
    <name type="scientific">Protea cynaroides</name>
    <dbReference type="NCBI Taxonomy" id="273540"/>
    <lineage>
        <taxon>Eukaryota</taxon>
        <taxon>Viridiplantae</taxon>
        <taxon>Streptophyta</taxon>
        <taxon>Embryophyta</taxon>
        <taxon>Tracheophyta</taxon>
        <taxon>Spermatophyta</taxon>
        <taxon>Magnoliopsida</taxon>
        <taxon>Proteales</taxon>
        <taxon>Proteaceae</taxon>
        <taxon>Protea</taxon>
    </lineage>
</organism>